<dbReference type="RefSeq" id="WP_208338910.1">
    <property type="nucleotide sequence ID" value="NZ_CAWQFN010000334.1"/>
</dbReference>
<keyword evidence="4" id="KW-1185">Reference proteome</keyword>
<organism evidence="3 4">
    <name type="scientific">Aetokthonos hydrillicola Thurmond2011</name>
    <dbReference type="NCBI Taxonomy" id="2712845"/>
    <lineage>
        <taxon>Bacteria</taxon>
        <taxon>Bacillati</taxon>
        <taxon>Cyanobacteriota</taxon>
        <taxon>Cyanophyceae</taxon>
        <taxon>Nostocales</taxon>
        <taxon>Hapalosiphonaceae</taxon>
        <taxon>Aetokthonos</taxon>
    </lineage>
</organism>
<evidence type="ECO:0000256" key="1">
    <source>
        <dbReference type="ARBA" id="ARBA00007435"/>
    </source>
</evidence>
<reference evidence="4" key="1">
    <citation type="journal article" date="2021" name="Science">
        <title>Hunting the eagle killer: A cyanobacterial neurotoxin causes vacuolar myelinopathy.</title>
        <authorList>
            <person name="Breinlinger S."/>
            <person name="Phillips T.J."/>
            <person name="Haram B.N."/>
            <person name="Mares J."/>
            <person name="Martinez Yerena J.A."/>
            <person name="Hrouzek P."/>
            <person name="Sobotka R."/>
            <person name="Henderson W.M."/>
            <person name="Schmieder P."/>
            <person name="Williams S.M."/>
            <person name="Lauderdale J.D."/>
            <person name="Wilde H.D."/>
            <person name="Gerrin W."/>
            <person name="Kust A."/>
            <person name="Washington J.W."/>
            <person name="Wagner C."/>
            <person name="Geier B."/>
            <person name="Liebeke M."/>
            <person name="Enke H."/>
            <person name="Niedermeyer T.H.J."/>
            <person name="Wilde S.B."/>
        </authorList>
    </citation>
    <scope>NUCLEOTIDE SEQUENCE [LARGE SCALE GENOMIC DNA]</scope>
    <source>
        <strain evidence="4">Thurmond2011</strain>
    </source>
</reference>
<gene>
    <name evidence="3" type="ORF">G7B40_017050</name>
</gene>
<dbReference type="PANTHER" id="PTHR34477">
    <property type="entry name" value="UPF0213 PROTEIN YHBQ"/>
    <property type="match status" value="1"/>
</dbReference>
<dbReference type="PROSITE" id="PS50164">
    <property type="entry name" value="GIY_YIG"/>
    <property type="match status" value="1"/>
</dbReference>
<evidence type="ECO:0000259" key="2">
    <source>
        <dbReference type="PROSITE" id="PS50164"/>
    </source>
</evidence>
<accession>A0AAP5M8H3</accession>
<dbReference type="InterPro" id="IPR050190">
    <property type="entry name" value="UPF0213_domain"/>
</dbReference>
<dbReference type="EMBL" id="JAALHA020000007">
    <property type="protein sequence ID" value="MDR9896255.1"/>
    <property type="molecule type" value="Genomic_DNA"/>
</dbReference>
<dbReference type="Proteomes" id="UP000667802">
    <property type="component" value="Unassembled WGS sequence"/>
</dbReference>
<dbReference type="InterPro" id="IPR035901">
    <property type="entry name" value="GIY-YIG_endonuc_sf"/>
</dbReference>
<evidence type="ECO:0000313" key="3">
    <source>
        <dbReference type="EMBL" id="MDR9896255.1"/>
    </source>
</evidence>
<feature type="domain" description="GIY-YIG" evidence="2">
    <location>
        <begin position="1"/>
        <end position="75"/>
    </location>
</feature>
<name>A0AAP5M8H3_9CYAN</name>
<dbReference type="CDD" id="cd10456">
    <property type="entry name" value="GIY-YIG_UPF0213"/>
    <property type="match status" value="1"/>
</dbReference>
<sequence>MPYMYILECANGSFYTGSTKYLPLRLWQHQNGLGANHTKKRLPVKLVYAEHYDHVADAFYREKQVQGWSRAKKIALMNNDWDRLHILAECQNYSHYQNEQAGFGFAQPALDFAQPANEVEPAED</sequence>
<dbReference type="Pfam" id="PF01541">
    <property type="entry name" value="GIY-YIG"/>
    <property type="match status" value="1"/>
</dbReference>
<evidence type="ECO:0000313" key="4">
    <source>
        <dbReference type="Proteomes" id="UP000667802"/>
    </source>
</evidence>
<comment type="caution">
    <text evidence="3">The sequence shown here is derived from an EMBL/GenBank/DDBJ whole genome shotgun (WGS) entry which is preliminary data.</text>
</comment>
<dbReference type="InterPro" id="IPR000305">
    <property type="entry name" value="GIY-YIG_endonuc"/>
</dbReference>
<dbReference type="AlphaFoldDB" id="A0AAP5M8H3"/>
<dbReference type="PANTHER" id="PTHR34477:SF1">
    <property type="entry name" value="UPF0213 PROTEIN YHBQ"/>
    <property type="match status" value="1"/>
</dbReference>
<dbReference type="Gene3D" id="3.40.1440.10">
    <property type="entry name" value="GIY-YIG endonuclease"/>
    <property type="match status" value="1"/>
</dbReference>
<protein>
    <submittedName>
        <fullName evidence="3">GIY-YIG nuclease family protein</fullName>
    </submittedName>
</protein>
<comment type="similarity">
    <text evidence="1">Belongs to the UPF0213 family.</text>
</comment>
<proteinExistence type="inferred from homology"/>
<dbReference type="SUPFAM" id="SSF82771">
    <property type="entry name" value="GIY-YIG endonuclease"/>
    <property type="match status" value="1"/>
</dbReference>